<protein>
    <submittedName>
        <fullName evidence="2">Uncharacterized protein</fullName>
    </submittedName>
</protein>
<evidence type="ECO:0000313" key="2">
    <source>
        <dbReference type="EMBL" id="AOS62960.1"/>
    </source>
</evidence>
<feature type="region of interest" description="Disordered" evidence="1">
    <location>
        <begin position="1"/>
        <end position="22"/>
    </location>
</feature>
<evidence type="ECO:0000256" key="1">
    <source>
        <dbReference type="SAM" id="MobiDB-lite"/>
    </source>
</evidence>
<proteinExistence type="predicted"/>
<gene>
    <name evidence="2" type="ORF">TL08_10730</name>
</gene>
<name>A0AAC9HR39_9PSEU</name>
<sequence>MSTDTATDADVRSISRPTDPTLPTVPCSVVWSRGHAYVLEGGPGQARWVGVDDRGRPIVLTSAELTQRGWSRSWS</sequence>
<dbReference type="RefSeq" id="WP_069848534.1">
    <property type="nucleotide sequence ID" value="NZ_CP014859.1"/>
</dbReference>
<dbReference type="KEGG" id="ahm:TL08_10730"/>
<dbReference type="EMBL" id="CP014859">
    <property type="protein sequence ID" value="AOS62960.1"/>
    <property type="molecule type" value="Genomic_DNA"/>
</dbReference>
<reference evidence="3" key="1">
    <citation type="submission" date="2016-03" db="EMBL/GenBank/DDBJ databases">
        <title>Complete genome sequence of the type strain Actinoalloteichus hymeniacidonis DSM 45092.</title>
        <authorList>
            <person name="Schaffert L."/>
            <person name="Albersmeier A."/>
            <person name="Winkler A."/>
            <person name="Kalinowski J."/>
            <person name="Zotchev S."/>
            <person name="Ruckert C."/>
        </authorList>
    </citation>
    <scope>NUCLEOTIDE SEQUENCE [LARGE SCALE GENOMIC DNA]</scope>
    <source>
        <strain evidence="3">HPA177(T) (DSM 45092(T))</strain>
    </source>
</reference>
<organism evidence="2 3">
    <name type="scientific">Actinoalloteichus hymeniacidonis</name>
    <dbReference type="NCBI Taxonomy" id="340345"/>
    <lineage>
        <taxon>Bacteria</taxon>
        <taxon>Bacillati</taxon>
        <taxon>Actinomycetota</taxon>
        <taxon>Actinomycetes</taxon>
        <taxon>Pseudonocardiales</taxon>
        <taxon>Pseudonocardiaceae</taxon>
        <taxon>Actinoalloteichus</taxon>
    </lineage>
</organism>
<accession>A0AAC9HR39</accession>
<keyword evidence="3" id="KW-1185">Reference proteome</keyword>
<dbReference type="AlphaFoldDB" id="A0AAC9HR39"/>
<dbReference type="Proteomes" id="UP000095210">
    <property type="component" value="Chromosome"/>
</dbReference>
<evidence type="ECO:0000313" key="3">
    <source>
        <dbReference type="Proteomes" id="UP000095210"/>
    </source>
</evidence>